<comment type="caution">
    <text evidence="1">The sequence shown here is derived from an EMBL/GenBank/DDBJ whole genome shotgun (WGS) entry which is preliminary data.</text>
</comment>
<accession>A0AAV5LNM3</accession>
<reference evidence="1 2" key="1">
    <citation type="journal article" date="2021" name="Commun. Biol.">
        <title>The genome of Shorea leprosula (Dipterocarpaceae) highlights the ecological relevance of drought in aseasonal tropical rainforests.</title>
        <authorList>
            <person name="Ng K.K.S."/>
            <person name="Kobayashi M.J."/>
            <person name="Fawcett J.A."/>
            <person name="Hatakeyama M."/>
            <person name="Paape T."/>
            <person name="Ng C.H."/>
            <person name="Ang C.C."/>
            <person name="Tnah L.H."/>
            <person name="Lee C.T."/>
            <person name="Nishiyama T."/>
            <person name="Sese J."/>
            <person name="O'Brien M.J."/>
            <person name="Copetti D."/>
            <person name="Mohd Noor M.I."/>
            <person name="Ong R.C."/>
            <person name="Putra M."/>
            <person name="Sireger I.Z."/>
            <person name="Indrioko S."/>
            <person name="Kosugi Y."/>
            <person name="Izuno A."/>
            <person name="Isagi Y."/>
            <person name="Lee S.L."/>
            <person name="Shimizu K.K."/>
        </authorList>
    </citation>
    <scope>NUCLEOTIDE SEQUENCE [LARGE SCALE GENOMIC DNA]</scope>
    <source>
        <strain evidence="1">214</strain>
    </source>
</reference>
<dbReference type="EMBL" id="BPVZ01000130">
    <property type="protein sequence ID" value="GKV38729.1"/>
    <property type="molecule type" value="Genomic_DNA"/>
</dbReference>
<evidence type="ECO:0000313" key="1">
    <source>
        <dbReference type="EMBL" id="GKV38729.1"/>
    </source>
</evidence>
<dbReference type="Proteomes" id="UP001054252">
    <property type="component" value="Unassembled WGS sequence"/>
</dbReference>
<gene>
    <name evidence="1" type="ORF">SLEP1_g46610</name>
</gene>
<protein>
    <submittedName>
        <fullName evidence="1">Uncharacterized protein</fullName>
    </submittedName>
</protein>
<evidence type="ECO:0000313" key="2">
    <source>
        <dbReference type="Proteomes" id="UP001054252"/>
    </source>
</evidence>
<sequence>MVMDVFAYIYHQSFVVPQDFTVESIMDEILRSLTLQEQQAPYMKLGQMLHDRVLASSHI</sequence>
<name>A0AAV5LNM3_9ROSI</name>
<organism evidence="1 2">
    <name type="scientific">Rubroshorea leprosula</name>
    <dbReference type="NCBI Taxonomy" id="152421"/>
    <lineage>
        <taxon>Eukaryota</taxon>
        <taxon>Viridiplantae</taxon>
        <taxon>Streptophyta</taxon>
        <taxon>Embryophyta</taxon>
        <taxon>Tracheophyta</taxon>
        <taxon>Spermatophyta</taxon>
        <taxon>Magnoliopsida</taxon>
        <taxon>eudicotyledons</taxon>
        <taxon>Gunneridae</taxon>
        <taxon>Pentapetalae</taxon>
        <taxon>rosids</taxon>
        <taxon>malvids</taxon>
        <taxon>Malvales</taxon>
        <taxon>Dipterocarpaceae</taxon>
        <taxon>Rubroshorea</taxon>
    </lineage>
</organism>
<dbReference type="AlphaFoldDB" id="A0AAV5LNM3"/>
<proteinExistence type="predicted"/>
<keyword evidence="2" id="KW-1185">Reference proteome</keyword>